<evidence type="ECO:0000256" key="3">
    <source>
        <dbReference type="ARBA" id="ARBA00022617"/>
    </source>
</evidence>
<dbReference type="InterPro" id="IPR001128">
    <property type="entry name" value="Cyt_P450"/>
</dbReference>
<evidence type="ECO:0000256" key="4">
    <source>
        <dbReference type="ARBA" id="ARBA00022723"/>
    </source>
</evidence>
<keyword evidence="8" id="KW-0732">Signal</keyword>
<dbReference type="Pfam" id="PF00067">
    <property type="entry name" value="p450"/>
    <property type="match status" value="2"/>
</dbReference>
<dbReference type="GO" id="GO:0004497">
    <property type="term" value="F:monooxygenase activity"/>
    <property type="evidence" value="ECO:0007669"/>
    <property type="project" value="UniProtKB-KW"/>
</dbReference>
<evidence type="ECO:0000256" key="8">
    <source>
        <dbReference type="SAM" id="SignalP"/>
    </source>
</evidence>
<comment type="similarity">
    <text evidence="2">Belongs to the cytochrome P450 family.</text>
</comment>
<dbReference type="Proteomes" id="UP001050691">
    <property type="component" value="Unassembled WGS sequence"/>
</dbReference>
<comment type="cofactor">
    <cofactor evidence="1">
        <name>heme</name>
        <dbReference type="ChEBI" id="CHEBI:30413"/>
    </cofactor>
</comment>
<sequence length="311" mass="35065">MTYSLPVAIFAILLSLLLISKRAKNRPPGPKGWPVIGNLPQMPKMHEWLTFSEWSKDYGDCIYLTILGQPILVLNSLKAATELLDQRSSIYSSRPRLVMAGDLYSGSVILKVTYGYQTAARGDHFLLLAEKVMAAFSEASQPGNWLVDLIPWLRYIPDWTPGATFKKKAAEWSKLHMEVIEGPYIWAKKNQDSSKLITPNVTTTVLSQQIDSLLPEDENILLWATASLFGAMALHPDVQRKGQQEVDTVLRGQRLPKIADLPSLPFVETIMREVLRWNPVTPLGVPHLLTQEDNYRTYTIPKGTIVMPNIW</sequence>
<keyword evidence="6" id="KW-0408">Iron</keyword>
<dbReference type="InterPro" id="IPR050364">
    <property type="entry name" value="Cytochrome_P450_fung"/>
</dbReference>
<dbReference type="PANTHER" id="PTHR46300:SF7">
    <property type="entry name" value="P450, PUTATIVE (EUROFUNG)-RELATED"/>
    <property type="match status" value="1"/>
</dbReference>
<keyword evidence="3" id="KW-0349">Heme</keyword>
<keyword evidence="7" id="KW-0503">Monooxygenase</keyword>
<keyword evidence="10" id="KW-1185">Reference proteome</keyword>
<proteinExistence type="inferred from homology"/>
<feature type="signal peptide" evidence="8">
    <location>
        <begin position="1"/>
        <end position="23"/>
    </location>
</feature>
<dbReference type="SUPFAM" id="SSF48264">
    <property type="entry name" value="Cytochrome P450"/>
    <property type="match status" value="1"/>
</dbReference>
<evidence type="ECO:0008006" key="11">
    <source>
        <dbReference type="Google" id="ProtNLM"/>
    </source>
</evidence>
<dbReference type="GO" id="GO:0005506">
    <property type="term" value="F:iron ion binding"/>
    <property type="evidence" value="ECO:0007669"/>
    <property type="project" value="InterPro"/>
</dbReference>
<dbReference type="InterPro" id="IPR036396">
    <property type="entry name" value="Cyt_P450_sf"/>
</dbReference>
<gene>
    <name evidence="9" type="ORF">Clacol_007114</name>
</gene>
<protein>
    <recommendedName>
        <fullName evidence="11">Cytochrome P450</fullName>
    </recommendedName>
</protein>
<reference evidence="9" key="1">
    <citation type="submission" date="2021-10" db="EMBL/GenBank/DDBJ databases">
        <title>De novo Genome Assembly of Clathrus columnatus (Basidiomycota, Fungi) Using Illumina and Nanopore Sequence Data.</title>
        <authorList>
            <person name="Ogiso-Tanaka E."/>
            <person name="Itagaki H."/>
            <person name="Hosoya T."/>
            <person name="Hosaka K."/>
        </authorList>
    </citation>
    <scope>NUCLEOTIDE SEQUENCE</scope>
    <source>
        <strain evidence="9">MO-923</strain>
    </source>
</reference>
<feature type="chain" id="PRO_5043315927" description="Cytochrome P450" evidence="8">
    <location>
        <begin position="24"/>
        <end position="311"/>
    </location>
</feature>
<dbReference type="Gene3D" id="1.10.630.10">
    <property type="entry name" value="Cytochrome P450"/>
    <property type="match status" value="2"/>
</dbReference>
<dbReference type="EMBL" id="BPWL01000008">
    <property type="protein sequence ID" value="GJJ12868.1"/>
    <property type="molecule type" value="Genomic_DNA"/>
</dbReference>
<dbReference type="GO" id="GO:0020037">
    <property type="term" value="F:heme binding"/>
    <property type="evidence" value="ECO:0007669"/>
    <property type="project" value="InterPro"/>
</dbReference>
<evidence type="ECO:0000256" key="7">
    <source>
        <dbReference type="ARBA" id="ARBA00023033"/>
    </source>
</evidence>
<dbReference type="AlphaFoldDB" id="A0AAV5AJL1"/>
<accession>A0AAV5AJL1</accession>
<evidence type="ECO:0000313" key="10">
    <source>
        <dbReference type="Proteomes" id="UP001050691"/>
    </source>
</evidence>
<organism evidence="9 10">
    <name type="scientific">Clathrus columnatus</name>
    <dbReference type="NCBI Taxonomy" id="1419009"/>
    <lineage>
        <taxon>Eukaryota</taxon>
        <taxon>Fungi</taxon>
        <taxon>Dikarya</taxon>
        <taxon>Basidiomycota</taxon>
        <taxon>Agaricomycotina</taxon>
        <taxon>Agaricomycetes</taxon>
        <taxon>Phallomycetidae</taxon>
        <taxon>Phallales</taxon>
        <taxon>Clathraceae</taxon>
        <taxon>Clathrus</taxon>
    </lineage>
</organism>
<evidence type="ECO:0000256" key="5">
    <source>
        <dbReference type="ARBA" id="ARBA00023002"/>
    </source>
</evidence>
<keyword evidence="4" id="KW-0479">Metal-binding</keyword>
<name>A0AAV5AJL1_9AGAM</name>
<comment type="caution">
    <text evidence="9">The sequence shown here is derived from an EMBL/GenBank/DDBJ whole genome shotgun (WGS) entry which is preliminary data.</text>
</comment>
<dbReference type="GO" id="GO:0016705">
    <property type="term" value="F:oxidoreductase activity, acting on paired donors, with incorporation or reduction of molecular oxygen"/>
    <property type="evidence" value="ECO:0007669"/>
    <property type="project" value="InterPro"/>
</dbReference>
<dbReference type="PANTHER" id="PTHR46300">
    <property type="entry name" value="P450, PUTATIVE (EUROFUNG)-RELATED-RELATED"/>
    <property type="match status" value="1"/>
</dbReference>
<evidence type="ECO:0000313" key="9">
    <source>
        <dbReference type="EMBL" id="GJJ12868.1"/>
    </source>
</evidence>
<evidence type="ECO:0000256" key="2">
    <source>
        <dbReference type="ARBA" id="ARBA00010617"/>
    </source>
</evidence>
<evidence type="ECO:0000256" key="1">
    <source>
        <dbReference type="ARBA" id="ARBA00001971"/>
    </source>
</evidence>
<keyword evidence="5" id="KW-0560">Oxidoreductase</keyword>
<evidence type="ECO:0000256" key="6">
    <source>
        <dbReference type="ARBA" id="ARBA00023004"/>
    </source>
</evidence>